<dbReference type="AlphaFoldDB" id="A0A7S0RHW1"/>
<organism evidence="3">
    <name type="scientific">Chlamydomonas leiostraca</name>
    <dbReference type="NCBI Taxonomy" id="1034604"/>
    <lineage>
        <taxon>Eukaryota</taxon>
        <taxon>Viridiplantae</taxon>
        <taxon>Chlorophyta</taxon>
        <taxon>core chlorophytes</taxon>
        <taxon>Chlorophyceae</taxon>
        <taxon>CS clade</taxon>
        <taxon>Chlamydomonadales</taxon>
        <taxon>Chlamydomonadaceae</taxon>
        <taxon>Chlamydomonas</taxon>
    </lineage>
</organism>
<feature type="compositionally biased region" description="Basic residues" evidence="1">
    <location>
        <begin position="453"/>
        <end position="480"/>
    </location>
</feature>
<dbReference type="GO" id="GO:0005524">
    <property type="term" value="F:ATP binding"/>
    <property type="evidence" value="ECO:0007669"/>
    <property type="project" value="InterPro"/>
</dbReference>
<dbReference type="EMBL" id="HBFB01014730">
    <property type="protein sequence ID" value="CAD8678047.1"/>
    <property type="molecule type" value="Transcribed_RNA"/>
</dbReference>
<dbReference type="PANTHER" id="PTHR14690:SF0">
    <property type="entry name" value="IQ MOTIF CONTAINING WITH AAA DOMAIN 1"/>
    <property type="match status" value="1"/>
</dbReference>
<dbReference type="Gene3D" id="1.10.8.60">
    <property type="match status" value="1"/>
</dbReference>
<proteinExistence type="predicted"/>
<evidence type="ECO:0000259" key="2">
    <source>
        <dbReference type="Pfam" id="PF00004"/>
    </source>
</evidence>
<evidence type="ECO:0000313" key="3">
    <source>
        <dbReference type="EMBL" id="CAD8678047.1"/>
    </source>
</evidence>
<feature type="compositionally biased region" description="Basic and acidic residues" evidence="1">
    <location>
        <begin position="346"/>
        <end position="363"/>
    </location>
</feature>
<accession>A0A7S0RHW1</accession>
<dbReference type="SMART" id="SM00015">
    <property type="entry name" value="IQ"/>
    <property type="match status" value="2"/>
</dbReference>
<dbReference type="PANTHER" id="PTHR14690">
    <property type="entry name" value="IQ MOTIF CONTAINING WITH AAA DOMAIN 1"/>
    <property type="match status" value="1"/>
</dbReference>
<dbReference type="SUPFAM" id="SSF52540">
    <property type="entry name" value="P-loop containing nucleoside triphosphate hydrolases"/>
    <property type="match status" value="1"/>
</dbReference>
<feature type="region of interest" description="Disordered" evidence="1">
    <location>
        <begin position="339"/>
        <end position="363"/>
    </location>
</feature>
<evidence type="ECO:0000256" key="1">
    <source>
        <dbReference type="SAM" id="MobiDB-lite"/>
    </source>
</evidence>
<reference evidence="3" key="1">
    <citation type="submission" date="2021-01" db="EMBL/GenBank/DDBJ databases">
        <authorList>
            <person name="Corre E."/>
            <person name="Pelletier E."/>
            <person name="Niang G."/>
            <person name="Scheremetjew M."/>
            <person name="Finn R."/>
            <person name="Kale V."/>
            <person name="Holt S."/>
            <person name="Cochrane G."/>
            <person name="Meng A."/>
            <person name="Brown T."/>
            <person name="Cohen L."/>
        </authorList>
    </citation>
    <scope>NUCLEOTIDE SEQUENCE</scope>
    <source>
        <strain evidence="3">SAG 11-49</strain>
    </source>
</reference>
<protein>
    <recommendedName>
        <fullName evidence="2">ATPase AAA-type core domain-containing protein</fullName>
    </recommendedName>
</protein>
<dbReference type="InterPro" id="IPR027417">
    <property type="entry name" value="P-loop_NTPase"/>
</dbReference>
<gene>
    <name evidence="3" type="ORF">CLEI1391_LOCUS8318</name>
</gene>
<feature type="region of interest" description="Disordered" evidence="1">
    <location>
        <begin position="451"/>
        <end position="485"/>
    </location>
</feature>
<dbReference type="InterPro" id="IPR000048">
    <property type="entry name" value="IQ_motif_EF-hand-BS"/>
</dbReference>
<feature type="domain" description="ATPase AAA-type core" evidence="2">
    <location>
        <begin position="564"/>
        <end position="680"/>
    </location>
</feature>
<dbReference type="PROSITE" id="PS50096">
    <property type="entry name" value="IQ"/>
    <property type="match status" value="2"/>
</dbReference>
<feature type="region of interest" description="Disordered" evidence="1">
    <location>
        <begin position="802"/>
        <end position="828"/>
    </location>
</feature>
<sequence length="828" mass="93720">MANVTFDIMWREAMMELLDQLEAENPEDQALAPKDLSEWACIYIRYIQILRKLETAYDQTVHPQKRLDMRKALEACIGRMLEVRHWMVKLNRGLDFVSLDDILVDLKLSPEVLEVPVPKYFIEDRAKELDDRDKFLEALVDKYGVKPPPPSPILKIGAPLAEEEAIMLIQKNERGRQARERARLVGILKKQRQIEDRRSKMGVPLTHDEAARRIQSAIRGFIWRRRIKKESDRELMFIGMKPKPRDPKKDPQAAEAKNLMRRKRIQLEHMREYDEAVVSLKQKVRELEGQDMREAIQDRINAWFVEHRNGETGEYPDFPDPEDGGSKLILNPPPPSVDALLDGLEEGGKGKDGKGKAGGKDAKGKKGEAVEEVVEEKVGSVFIPAIEAAVQEFVAKWQDRDESANFFQKYDAELVKDELRPIVFEEIRTQVDEEMRVLLQNLKDMVEAERAAKLGKKGKKKKKKGKKKKGKKEKKGKKKKDPTSDRSIESLFAELVSNGILQPCPHVHVRDYLGSASYMQTTLEKAGVVPDPSMAQVRAALTEYAVLPLGSQYIHERAPHTKSLLLYGAEKSGKTLLTQAIANLSGANLFDLSPRNTDGKYPGKNCSMMMHMVFKVARTMAPSVIYIDDAEKVFLSDKKKLKEFGSQEPYSRIKKELAKEAKGLGPGERVLIVGNSREPWLCVKKDEKAFMSFWSKHVYLPAPDYASRKVLWPGLFDRHGGRLAHEFDLSTLAHISDGYTSGALDMVVHSMLTKRRLERLKSVQIDIPEVLQWLCKVEPLSKEVDEALRKFMDKTPSMAIVKGTAKPGTAASGKSGKGKDGKGKKGKK</sequence>
<name>A0A7S0RHW1_9CHLO</name>
<dbReference type="Gene3D" id="3.40.50.300">
    <property type="entry name" value="P-loop containing nucleotide triphosphate hydrolases"/>
    <property type="match status" value="1"/>
</dbReference>
<feature type="compositionally biased region" description="Basic and acidic residues" evidence="1">
    <location>
        <begin position="817"/>
        <end position="828"/>
    </location>
</feature>
<dbReference type="InterPro" id="IPR052267">
    <property type="entry name" value="N-DRC_Component"/>
</dbReference>
<dbReference type="InterPro" id="IPR003959">
    <property type="entry name" value="ATPase_AAA_core"/>
</dbReference>
<dbReference type="GO" id="GO:0016887">
    <property type="term" value="F:ATP hydrolysis activity"/>
    <property type="evidence" value="ECO:0007669"/>
    <property type="project" value="InterPro"/>
</dbReference>
<dbReference type="Pfam" id="PF00004">
    <property type="entry name" value="AAA"/>
    <property type="match status" value="1"/>
</dbReference>